<dbReference type="PROSITE" id="PS50097">
    <property type="entry name" value="BTB"/>
    <property type="match status" value="1"/>
</dbReference>
<gene>
    <name evidence="4" type="ORF">CUNI_LOCUS13843</name>
</gene>
<proteinExistence type="predicted"/>
<dbReference type="EMBL" id="CAJHNH020003001">
    <property type="protein sequence ID" value="CAG5128285.1"/>
    <property type="molecule type" value="Genomic_DNA"/>
</dbReference>
<feature type="domain" description="BTB" evidence="3">
    <location>
        <begin position="92"/>
        <end position="163"/>
    </location>
</feature>
<organism evidence="4 5">
    <name type="scientific">Candidula unifasciata</name>
    <dbReference type="NCBI Taxonomy" id="100452"/>
    <lineage>
        <taxon>Eukaryota</taxon>
        <taxon>Metazoa</taxon>
        <taxon>Spiralia</taxon>
        <taxon>Lophotrochozoa</taxon>
        <taxon>Mollusca</taxon>
        <taxon>Gastropoda</taxon>
        <taxon>Heterobranchia</taxon>
        <taxon>Euthyneura</taxon>
        <taxon>Panpulmonata</taxon>
        <taxon>Eupulmonata</taxon>
        <taxon>Stylommatophora</taxon>
        <taxon>Helicina</taxon>
        <taxon>Helicoidea</taxon>
        <taxon>Geomitridae</taxon>
        <taxon>Candidula</taxon>
    </lineage>
</organism>
<dbReference type="CDD" id="cd18296">
    <property type="entry name" value="BTB2_POZ_ABTB1_BPOZ1"/>
    <property type="match status" value="1"/>
</dbReference>
<dbReference type="SUPFAM" id="SSF54695">
    <property type="entry name" value="POZ domain"/>
    <property type="match status" value="1"/>
</dbReference>
<dbReference type="InterPro" id="IPR000210">
    <property type="entry name" value="BTB/POZ_dom"/>
</dbReference>
<dbReference type="Proteomes" id="UP000678393">
    <property type="component" value="Unassembled WGS sequence"/>
</dbReference>
<accession>A0A8S3ZKN3</accession>
<dbReference type="OrthoDB" id="684045at2759"/>
<reference evidence="4" key="1">
    <citation type="submission" date="2021-04" db="EMBL/GenBank/DDBJ databases">
        <authorList>
            <consortium name="Molecular Ecology Group"/>
        </authorList>
    </citation>
    <scope>NUCLEOTIDE SEQUENCE</scope>
</reference>
<keyword evidence="1" id="KW-0677">Repeat</keyword>
<dbReference type="SMART" id="SM00225">
    <property type="entry name" value="BTB"/>
    <property type="match status" value="1"/>
</dbReference>
<comment type="caution">
    <text evidence="4">The sequence shown here is derived from an EMBL/GenBank/DDBJ whole genome shotgun (WGS) entry which is preliminary data.</text>
</comment>
<keyword evidence="5" id="KW-1185">Reference proteome</keyword>
<protein>
    <recommendedName>
        <fullName evidence="3">BTB domain-containing protein</fullName>
    </recommendedName>
</protein>
<dbReference type="Pfam" id="PF00651">
    <property type="entry name" value="BTB"/>
    <property type="match status" value="1"/>
</dbReference>
<dbReference type="GO" id="GO:0005737">
    <property type="term" value="C:cytoplasm"/>
    <property type="evidence" value="ECO:0007669"/>
    <property type="project" value="TreeGrafter"/>
</dbReference>
<evidence type="ECO:0000256" key="2">
    <source>
        <dbReference type="ARBA" id="ARBA00023043"/>
    </source>
</evidence>
<dbReference type="InterPro" id="IPR011333">
    <property type="entry name" value="SKP1/BTB/POZ_sf"/>
</dbReference>
<dbReference type="GO" id="GO:0000151">
    <property type="term" value="C:ubiquitin ligase complex"/>
    <property type="evidence" value="ECO:0007669"/>
    <property type="project" value="TreeGrafter"/>
</dbReference>
<keyword evidence="2" id="KW-0040">ANK repeat</keyword>
<dbReference type="Gene3D" id="3.30.710.10">
    <property type="entry name" value="Potassium Channel Kv1.1, Chain A"/>
    <property type="match status" value="1"/>
</dbReference>
<dbReference type="PANTHER" id="PTHR46231">
    <property type="entry name" value="ANKYRIN REPEAT AND BTB/POZ DOMAIN-CONTAINING PROTEIN 1"/>
    <property type="match status" value="1"/>
</dbReference>
<dbReference type="PANTHER" id="PTHR46231:SF1">
    <property type="entry name" value="ANKYRIN REPEAT AND BTB_POZ DOMAIN-CONTAINING PROTEIN 1"/>
    <property type="match status" value="1"/>
</dbReference>
<evidence type="ECO:0000313" key="4">
    <source>
        <dbReference type="EMBL" id="CAG5128285.1"/>
    </source>
</evidence>
<dbReference type="InterPro" id="IPR044515">
    <property type="entry name" value="ABTB1"/>
</dbReference>
<dbReference type="AlphaFoldDB" id="A0A8S3ZKN3"/>
<evidence type="ECO:0000259" key="3">
    <source>
        <dbReference type="PROSITE" id="PS50097"/>
    </source>
</evidence>
<sequence length="295" mass="33450">MDLVDDCLKLARQCQLSVLVADIEDRMKKTLSWESTKPGVSVTTLVVDPADGGDILKQNLAQLAQCSMPADLTSWVVGELPFDAEAVPLSYPDVCFIVKDRQFMCHKAFFCGRSDYFKALLEDHFGENKCSENIPVVYLHDISIDIFVRILTYIYSDSCELNSDIVGDVLMFADMFLLPGLKRLCGTSMIRYVDLSNVVSMIRTSRLFCLPRLETHCAEFIADNLTKVVQSEDFKELVLEDARNVKGREETDSIDIVDEIRYYISSFVLTFSDMEEANEKLRVIDDLLEELDIEG</sequence>
<dbReference type="CDD" id="cd18497">
    <property type="entry name" value="BACK_ABTB1_BPOZ"/>
    <property type="match status" value="1"/>
</dbReference>
<evidence type="ECO:0000256" key="1">
    <source>
        <dbReference type="ARBA" id="ARBA00022737"/>
    </source>
</evidence>
<evidence type="ECO:0000313" key="5">
    <source>
        <dbReference type="Proteomes" id="UP000678393"/>
    </source>
</evidence>
<name>A0A8S3ZKN3_9EUPU</name>
<dbReference type="Pfam" id="PF07707">
    <property type="entry name" value="BACK"/>
    <property type="match status" value="1"/>
</dbReference>
<dbReference type="InterPro" id="IPR011705">
    <property type="entry name" value="BACK"/>
</dbReference>